<organism evidence="1 2">
    <name type="scientific">Candidatus Scalindua brodae</name>
    <dbReference type="NCBI Taxonomy" id="237368"/>
    <lineage>
        <taxon>Bacteria</taxon>
        <taxon>Pseudomonadati</taxon>
        <taxon>Planctomycetota</taxon>
        <taxon>Candidatus Brocadiia</taxon>
        <taxon>Candidatus Brocadiales</taxon>
        <taxon>Candidatus Scalinduaceae</taxon>
        <taxon>Candidatus Scalindua</taxon>
    </lineage>
</organism>
<name>A0A0B0EKL2_9BACT</name>
<protein>
    <submittedName>
        <fullName evidence="1">Uncharacterized protein</fullName>
    </submittedName>
</protein>
<proteinExistence type="predicted"/>
<evidence type="ECO:0000313" key="2">
    <source>
        <dbReference type="Proteomes" id="UP000030652"/>
    </source>
</evidence>
<dbReference type="PROSITE" id="PS51257">
    <property type="entry name" value="PROKAR_LIPOPROTEIN"/>
    <property type="match status" value="1"/>
</dbReference>
<dbReference type="Proteomes" id="UP000030652">
    <property type="component" value="Unassembled WGS sequence"/>
</dbReference>
<comment type="caution">
    <text evidence="1">The sequence shown here is derived from an EMBL/GenBank/DDBJ whole genome shotgun (WGS) entry which is preliminary data.</text>
</comment>
<evidence type="ECO:0000313" key="1">
    <source>
        <dbReference type="EMBL" id="KHE93597.1"/>
    </source>
</evidence>
<sequence>MKLKPQCFGICVISLCLALYCTTSFGQYFMTSCDFRNTRWGMSKAAVKASEILELIEELELDSGLNKHLGTNEAITYIGKIKSREVLIIYTFHDNQLVNALQFFTEQYKHKGIFIDEYNKNKLELTGKYGLPIEDGKLRLDDTDHDNRANILNAGSLSLYSTWENPSTKIDLLLSKKANADKIILMISYVSKD</sequence>
<gene>
    <name evidence="1" type="ORF">SCABRO_00639</name>
</gene>
<dbReference type="AlphaFoldDB" id="A0A0B0EKL2"/>
<reference evidence="1 2" key="1">
    <citation type="submission" date="2014-10" db="EMBL/GenBank/DDBJ databases">
        <title>Draft genome of anammox bacterium scalindua brodae, obtained using differential coverage binning of sequence data from two enrichment reactors.</title>
        <authorList>
            <person name="Speth D.R."/>
            <person name="Russ L."/>
            <person name="Kartal B."/>
            <person name="Op den Camp H.J."/>
            <person name="Dutilh B.E."/>
            <person name="Jetten M.S."/>
        </authorList>
    </citation>
    <scope>NUCLEOTIDE SEQUENCE [LARGE SCALE GENOMIC DNA]</scope>
    <source>
        <strain evidence="1">RU1</strain>
    </source>
</reference>
<accession>A0A0B0EKL2</accession>
<dbReference type="EMBL" id="JRYO01000046">
    <property type="protein sequence ID" value="KHE93597.1"/>
    <property type="molecule type" value="Genomic_DNA"/>
</dbReference>